<protein>
    <recommendedName>
        <fullName evidence="2">GTP cyclohydrolase 1 type 2 homolog</fullName>
    </recommendedName>
</protein>
<feature type="binding site" evidence="4">
    <location>
        <position position="105"/>
    </location>
    <ligand>
        <name>a divalent metal cation</name>
        <dbReference type="ChEBI" id="CHEBI:60240"/>
        <label>1</label>
    </ligand>
</feature>
<evidence type="ECO:0000256" key="1">
    <source>
        <dbReference type="ARBA" id="ARBA00006964"/>
    </source>
</evidence>
<name>A0A1M5XPK8_9CLOT</name>
<dbReference type="GO" id="GO:0005737">
    <property type="term" value="C:cytoplasm"/>
    <property type="evidence" value="ECO:0007669"/>
    <property type="project" value="TreeGrafter"/>
</dbReference>
<dbReference type="NCBIfam" id="TIGR00486">
    <property type="entry name" value="YbgI_SA1388"/>
    <property type="match status" value="1"/>
</dbReference>
<dbReference type="RefSeq" id="WP_072832219.1">
    <property type="nucleotide sequence ID" value="NZ_FQXP01000009.1"/>
</dbReference>
<dbReference type="PANTHER" id="PTHR13799">
    <property type="entry name" value="NGG1 INTERACTING FACTOR 3"/>
    <property type="match status" value="1"/>
</dbReference>
<dbReference type="AlphaFoldDB" id="A0A1M5XPK8"/>
<feature type="binding site" evidence="4">
    <location>
        <position position="67"/>
    </location>
    <ligand>
        <name>a divalent metal cation</name>
        <dbReference type="ChEBI" id="CHEBI:60240"/>
        <label>1</label>
    </ligand>
</feature>
<dbReference type="Proteomes" id="UP000184526">
    <property type="component" value="Unassembled WGS sequence"/>
</dbReference>
<feature type="binding site" evidence="4">
    <location>
        <position position="66"/>
    </location>
    <ligand>
        <name>a divalent metal cation</name>
        <dbReference type="ChEBI" id="CHEBI:60240"/>
        <label>1</label>
    </ligand>
</feature>
<evidence type="ECO:0000256" key="4">
    <source>
        <dbReference type="PIRSR" id="PIRSR602678-1"/>
    </source>
</evidence>
<dbReference type="InterPro" id="IPR036069">
    <property type="entry name" value="DUF34/NIF3_sf"/>
</dbReference>
<accession>A0A1M5XPK8</accession>
<keyword evidence="3 4" id="KW-0479">Metal-binding</keyword>
<evidence type="ECO:0000313" key="5">
    <source>
        <dbReference type="EMBL" id="SHI01696.1"/>
    </source>
</evidence>
<dbReference type="Gene3D" id="3.40.1390.30">
    <property type="entry name" value="NIF3 (NGG1p interacting factor 3)-like"/>
    <property type="match status" value="2"/>
</dbReference>
<reference evidence="5 6" key="1">
    <citation type="submission" date="2016-11" db="EMBL/GenBank/DDBJ databases">
        <authorList>
            <person name="Jaros S."/>
            <person name="Januszkiewicz K."/>
            <person name="Wedrychowicz H."/>
        </authorList>
    </citation>
    <scope>NUCLEOTIDE SEQUENCE [LARGE SCALE GENOMIC DNA]</scope>
    <source>
        <strain evidence="5 6">DSM 3089</strain>
    </source>
</reference>
<comment type="similarity">
    <text evidence="1">Belongs to the GTP cyclohydrolase I type 2/NIF3 family.</text>
</comment>
<dbReference type="InterPro" id="IPR002678">
    <property type="entry name" value="DUF34/NIF3"/>
</dbReference>
<proteinExistence type="inferred from homology"/>
<evidence type="ECO:0000313" key="6">
    <source>
        <dbReference type="Proteomes" id="UP000184526"/>
    </source>
</evidence>
<dbReference type="SUPFAM" id="SSF102705">
    <property type="entry name" value="NIF3 (NGG1p interacting factor 3)-like"/>
    <property type="match status" value="1"/>
</dbReference>
<dbReference type="Pfam" id="PF01784">
    <property type="entry name" value="DUF34_NIF3"/>
    <property type="match status" value="1"/>
</dbReference>
<dbReference type="GO" id="GO:0046872">
    <property type="term" value="F:metal ion binding"/>
    <property type="evidence" value="ECO:0007669"/>
    <property type="project" value="UniProtKB-KW"/>
</dbReference>
<organism evidence="5 6">
    <name type="scientific">Clostridium collagenovorans DSM 3089</name>
    <dbReference type="NCBI Taxonomy" id="1121306"/>
    <lineage>
        <taxon>Bacteria</taxon>
        <taxon>Bacillati</taxon>
        <taxon>Bacillota</taxon>
        <taxon>Clostridia</taxon>
        <taxon>Eubacteriales</taxon>
        <taxon>Clostridiaceae</taxon>
        <taxon>Clostridium</taxon>
    </lineage>
</organism>
<dbReference type="EMBL" id="FQXP01000009">
    <property type="protein sequence ID" value="SHI01696.1"/>
    <property type="molecule type" value="Genomic_DNA"/>
</dbReference>
<dbReference type="OrthoDB" id="9792792at2"/>
<feature type="binding site" evidence="4">
    <location>
        <position position="233"/>
    </location>
    <ligand>
        <name>a divalent metal cation</name>
        <dbReference type="ChEBI" id="CHEBI:60240"/>
        <label>1</label>
    </ligand>
</feature>
<sequence>MELYIKELVKIIESIAPTVLKEDFDNVGLMVGDNREKVSSILIALDCTLDVIEEAKNKQCNFILTHHPLLFIKPKSITNETLQGRKILSLIKNDINLYSAHTNLDSVQGGLNDYVAEALDIKNFKILDKSPKGMVEGNHGIGRIGKLESPMTLLELCNKVKDRFNLKNVRFAGDLNKEISRVAIINGSGQDYFFKAKSLGAECIITGDTSYHFVSDFKEEDICIIDAGHFGTEWSAMKSIETVLKEKLKEAGHDITIYISQSAKDPYEVL</sequence>
<dbReference type="STRING" id="1121306.SAMN02745196_02363"/>
<dbReference type="PANTHER" id="PTHR13799:SF14">
    <property type="entry name" value="GTP CYCLOHYDROLASE 1 TYPE 2 HOMOLOG"/>
    <property type="match status" value="1"/>
</dbReference>
<evidence type="ECO:0000256" key="2">
    <source>
        <dbReference type="ARBA" id="ARBA00022112"/>
    </source>
</evidence>
<evidence type="ECO:0000256" key="3">
    <source>
        <dbReference type="ARBA" id="ARBA00022723"/>
    </source>
</evidence>
<dbReference type="FunFam" id="3.40.1390.30:FF:000001">
    <property type="entry name" value="GTP cyclohydrolase 1 type 2"/>
    <property type="match status" value="1"/>
</dbReference>
<keyword evidence="6" id="KW-1185">Reference proteome</keyword>
<gene>
    <name evidence="5" type="ORF">SAMN02745196_02363</name>
</gene>
<feature type="binding site" evidence="4">
    <location>
        <position position="229"/>
    </location>
    <ligand>
        <name>a divalent metal cation</name>
        <dbReference type="ChEBI" id="CHEBI:60240"/>
        <label>1</label>
    </ligand>
</feature>